<organism evidence="1 2">
    <name type="scientific">Aerosakkonema funiforme FACHB-1375</name>
    <dbReference type="NCBI Taxonomy" id="2949571"/>
    <lineage>
        <taxon>Bacteria</taxon>
        <taxon>Bacillati</taxon>
        <taxon>Cyanobacteriota</taxon>
        <taxon>Cyanophyceae</taxon>
        <taxon>Oscillatoriophycideae</taxon>
        <taxon>Aerosakkonematales</taxon>
        <taxon>Aerosakkonemataceae</taxon>
        <taxon>Aerosakkonema</taxon>
    </lineage>
</organism>
<dbReference type="Proteomes" id="UP000641646">
    <property type="component" value="Unassembled WGS sequence"/>
</dbReference>
<gene>
    <name evidence="1" type="ORF">H6G03_28580</name>
</gene>
<proteinExistence type="predicted"/>
<accession>A0A926VJF9</accession>
<sequence>MNQPKRIADPEKFKRIQQRFQEVNRQLDIWNLKLEQLNAMMEIELCQQRLERIERRKKLSIASETKE</sequence>
<evidence type="ECO:0000313" key="2">
    <source>
        <dbReference type="Proteomes" id="UP000641646"/>
    </source>
</evidence>
<keyword evidence="2" id="KW-1185">Reference proteome</keyword>
<name>A0A926VJF9_9CYAN</name>
<dbReference type="RefSeq" id="WP_190472453.1">
    <property type="nucleotide sequence ID" value="NZ_JACJPW010000102.1"/>
</dbReference>
<dbReference type="AlphaFoldDB" id="A0A926VJF9"/>
<protein>
    <submittedName>
        <fullName evidence="1">Uncharacterized protein</fullName>
    </submittedName>
</protein>
<dbReference type="EMBL" id="JACJPW010000102">
    <property type="protein sequence ID" value="MBD2184982.1"/>
    <property type="molecule type" value="Genomic_DNA"/>
</dbReference>
<evidence type="ECO:0000313" key="1">
    <source>
        <dbReference type="EMBL" id="MBD2184982.1"/>
    </source>
</evidence>
<reference evidence="1" key="2">
    <citation type="submission" date="2020-08" db="EMBL/GenBank/DDBJ databases">
        <authorList>
            <person name="Chen M."/>
            <person name="Teng W."/>
            <person name="Zhao L."/>
            <person name="Hu C."/>
            <person name="Zhou Y."/>
            <person name="Han B."/>
            <person name="Song L."/>
            <person name="Shu W."/>
        </authorList>
    </citation>
    <scope>NUCLEOTIDE SEQUENCE</scope>
    <source>
        <strain evidence="1">FACHB-1375</strain>
    </source>
</reference>
<reference evidence="1" key="1">
    <citation type="journal article" date="2015" name="ISME J.">
        <title>Draft Genome Sequence of Streptomyces incarnatus NRRL8089, which Produces the Nucleoside Antibiotic Sinefungin.</title>
        <authorList>
            <person name="Oshima K."/>
            <person name="Hattori M."/>
            <person name="Shimizu H."/>
            <person name="Fukuda K."/>
            <person name="Nemoto M."/>
            <person name="Inagaki K."/>
            <person name="Tamura T."/>
        </authorList>
    </citation>
    <scope>NUCLEOTIDE SEQUENCE</scope>
    <source>
        <strain evidence="1">FACHB-1375</strain>
    </source>
</reference>
<comment type="caution">
    <text evidence="1">The sequence shown here is derived from an EMBL/GenBank/DDBJ whole genome shotgun (WGS) entry which is preliminary data.</text>
</comment>